<reference evidence="3" key="1">
    <citation type="submission" date="2020-05" db="EMBL/GenBank/DDBJ databases">
        <authorList>
            <person name="Chiriac C."/>
            <person name="Salcher M."/>
            <person name="Ghai R."/>
            <person name="Kavagutti S V."/>
        </authorList>
    </citation>
    <scope>NUCLEOTIDE SEQUENCE</scope>
</reference>
<accession>A0A6J6JIU9</accession>
<dbReference type="CDD" id="cd07814">
    <property type="entry name" value="SRPBCC_CalC_Aha1-like"/>
    <property type="match status" value="1"/>
</dbReference>
<dbReference type="InterPro" id="IPR013538">
    <property type="entry name" value="ASHA1/2-like_C"/>
</dbReference>
<organism evidence="3">
    <name type="scientific">freshwater metagenome</name>
    <dbReference type="NCBI Taxonomy" id="449393"/>
    <lineage>
        <taxon>unclassified sequences</taxon>
        <taxon>metagenomes</taxon>
        <taxon>ecological metagenomes</taxon>
    </lineage>
</organism>
<feature type="domain" description="Activator of Hsp90 ATPase homologue 1/2-like C-terminal" evidence="2">
    <location>
        <begin position="12"/>
        <end position="163"/>
    </location>
</feature>
<comment type="similarity">
    <text evidence="1">Belongs to the AHA1 family.</text>
</comment>
<evidence type="ECO:0000256" key="1">
    <source>
        <dbReference type="ARBA" id="ARBA00006817"/>
    </source>
</evidence>
<sequence>MPEPFRISHVVKAPIGVVWNAWTREEELLQWWGPAGLEMSYCAADVKPGGKFHYLMTNEPDANESFEMWGAFDYLEVEPQQRIVFVNYFSDENGGKTRHSMNPDWPLEVKSILTFVEDGDQTLLHLEGAPINAAPHEEELYFQNLESMRIGFGGTFAQLDEHLANALEN</sequence>
<gene>
    <name evidence="3" type="ORF">UFOPK2044_00656</name>
</gene>
<protein>
    <submittedName>
        <fullName evidence="3">Unannotated protein</fullName>
    </submittedName>
</protein>
<dbReference type="AlphaFoldDB" id="A0A6J6JIU9"/>
<dbReference type="EMBL" id="CAEZVO010000086">
    <property type="protein sequence ID" value="CAB4635809.1"/>
    <property type="molecule type" value="Genomic_DNA"/>
</dbReference>
<proteinExistence type="inferred from homology"/>
<evidence type="ECO:0000313" key="3">
    <source>
        <dbReference type="EMBL" id="CAB4635809.1"/>
    </source>
</evidence>
<evidence type="ECO:0000259" key="2">
    <source>
        <dbReference type="Pfam" id="PF08327"/>
    </source>
</evidence>
<dbReference type="Gene3D" id="3.30.530.20">
    <property type="match status" value="1"/>
</dbReference>
<name>A0A6J6JIU9_9ZZZZ</name>
<dbReference type="InterPro" id="IPR023393">
    <property type="entry name" value="START-like_dom_sf"/>
</dbReference>
<dbReference type="SUPFAM" id="SSF55961">
    <property type="entry name" value="Bet v1-like"/>
    <property type="match status" value="1"/>
</dbReference>
<dbReference type="Pfam" id="PF08327">
    <property type="entry name" value="AHSA1"/>
    <property type="match status" value="1"/>
</dbReference>